<gene>
    <name evidence="1" type="ORF">BG015_005841</name>
</gene>
<dbReference type="EMBL" id="JAAAUQ010000271">
    <property type="protein sequence ID" value="KAF9152056.1"/>
    <property type="molecule type" value="Genomic_DNA"/>
</dbReference>
<organism evidence="1 2">
    <name type="scientific">Linnemannia schmuckeri</name>
    <dbReference type="NCBI Taxonomy" id="64567"/>
    <lineage>
        <taxon>Eukaryota</taxon>
        <taxon>Fungi</taxon>
        <taxon>Fungi incertae sedis</taxon>
        <taxon>Mucoromycota</taxon>
        <taxon>Mortierellomycotina</taxon>
        <taxon>Mortierellomycetes</taxon>
        <taxon>Mortierellales</taxon>
        <taxon>Mortierellaceae</taxon>
        <taxon>Linnemannia</taxon>
    </lineage>
</organism>
<name>A0A9P5S0E3_9FUNG</name>
<protein>
    <submittedName>
        <fullName evidence="1">Uncharacterized protein</fullName>
    </submittedName>
</protein>
<accession>A0A9P5S0E3</accession>
<dbReference type="Proteomes" id="UP000748756">
    <property type="component" value="Unassembled WGS sequence"/>
</dbReference>
<keyword evidence="2" id="KW-1185">Reference proteome</keyword>
<proteinExistence type="predicted"/>
<comment type="caution">
    <text evidence="1">The sequence shown here is derived from an EMBL/GenBank/DDBJ whole genome shotgun (WGS) entry which is preliminary data.</text>
</comment>
<feature type="non-terminal residue" evidence="1">
    <location>
        <position position="1"/>
    </location>
</feature>
<evidence type="ECO:0000313" key="2">
    <source>
        <dbReference type="Proteomes" id="UP000748756"/>
    </source>
</evidence>
<reference evidence="1" key="1">
    <citation type="journal article" date="2020" name="Fungal Divers.">
        <title>Resolving the Mortierellaceae phylogeny through synthesis of multi-gene phylogenetics and phylogenomics.</title>
        <authorList>
            <person name="Vandepol N."/>
            <person name="Liber J."/>
            <person name="Desiro A."/>
            <person name="Na H."/>
            <person name="Kennedy M."/>
            <person name="Barry K."/>
            <person name="Grigoriev I.V."/>
            <person name="Miller A.N."/>
            <person name="O'Donnell K."/>
            <person name="Stajich J.E."/>
            <person name="Bonito G."/>
        </authorList>
    </citation>
    <scope>NUCLEOTIDE SEQUENCE</scope>
    <source>
        <strain evidence="1">NRRL 6426</strain>
    </source>
</reference>
<evidence type="ECO:0000313" key="1">
    <source>
        <dbReference type="EMBL" id="KAF9152056.1"/>
    </source>
</evidence>
<sequence>PYFRKGVRVTVSGEAPYYNAENSGTQAEAFKKTAEAIIAKQEKEAAEKSKVDPALQLA</sequence>
<dbReference type="AlphaFoldDB" id="A0A9P5S0E3"/>